<evidence type="ECO:0000313" key="1">
    <source>
        <dbReference type="EMBL" id="OGC52146.1"/>
    </source>
</evidence>
<dbReference type="Pfam" id="PF13310">
    <property type="entry name" value="Virulence_RhuM"/>
    <property type="match status" value="1"/>
</dbReference>
<evidence type="ECO:0000313" key="2">
    <source>
        <dbReference type="Proteomes" id="UP000178771"/>
    </source>
</evidence>
<dbReference type="PANTHER" id="PTHR35810:SF1">
    <property type="entry name" value="CYTOPLASMIC PROTEIN"/>
    <property type="match status" value="1"/>
</dbReference>
<accession>A0A1F4V4X5</accession>
<organism evidence="1 2">
    <name type="scientific">candidate division WWE3 bacterium RIFCSPLOWO2_01_FULL_39_13</name>
    <dbReference type="NCBI Taxonomy" id="1802624"/>
    <lineage>
        <taxon>Bacteria</taxon>
        <taxon>Katanobacteria</taxon>
    </lineage>
</organism>
<sequence>MKKRQRSQIIMYQVSGDEQKIRVRIEDENVWLDQKLIADLFAVSVPTVNEHIKNIFSDGELEKGATIRKFRIVQKEGNRAISRKIEHYNLDIILAVGYRVRSDRGTQFRKWATERLREYLIKGFTMDDERLKQGGGRERYFQELLQRIRDIRSSERMFYQKVTDIYATSIDYKGDAELTQKFFATVQNKMHYAVHAHTAAEIISERADSKRPLMGLTSFKGGYITTNDIVVAKNYLTESEINELSLIVSLYIDFAELQAAGGRLMKMQDWIKKLDEFLVISEKKLLHSAGKISAKQAENMALKEYEKYRREQDVNYISDFDREVKKIMKTEKVNKKK</sequence>
<dbReference type="EMBL" id="MEVH01000005">
    <property type="protein sequence ID" value="OGC52146.1"/>
    <property type="molecule type" value="Genomic_DNA"/>
</dbReference>
<dbReference type="InterPro" id="IPR011204">
    <property type="entry name" value="Virulence_RhuM-like"/>
</dbReference>
<dbReference type="Proteomes" id="UP000178771">
    <property type="component" value="Unassembled WGS sequence"/>
</dbReference>
<comment type="caution">
    <text evidence="1">The sequence shown here is derived from an EMBL/GenBank/DDBJ whole genome shotgun (WGS) entry which is preliminary data.</text>
</comment>
<gene>
    <name evidence="1" type="ORF">A2982_01510</name>
</gene>
<dbReference type="STRING" id="1802624.A2982_01510"/>
<protein>
    <submittedName>
        <fullName evidence="1">Cell filamentation protein Fic</fullName>
    </submittedName>
</protein>
<proteinExistence type="predicted"/>
<dbReference type="AlphaFoldDB" id="A0A1F4V4X5"/>
<reference evidence="1 2" key="1">
    <citation type="journal article" date="2016" name="Nat. Commun.">
        <title>Thousands of microbial genomes shed light on interconnected biogeochemical processes in an aquifer system.</title>
        <authorList>
            <person name="Anantharaman K."/>
            <person name="Brown C.T."/>
            <person name="Hug L.A."/>
            <person name="Sharon I."/>
            <person name="Castelle C.J."/>
            <person name="Probst A.J."/>
            <person name="Thomas B.C."/>
            <person name="Singh A."/>
            <person name="Wilkins M.J."/>
            <person name="Karaoz U."/>
            <person name="Brodie E.L."/>
            <person name="Williams K.H."/>
            <person name="Hubbard S.S."/>
            <person name="Banfield J.F."/>
        </authorList>
    </citation>
    <scope>NUCLEOTIDE SEQUENCE [LARGE SCALE GENOMIC DNA]</scope>
</reference>
<name>A0A1F4V4X5_UNCKA</name>
<dbReference type="PIRSF" id="PIRSF015268">
    <property type="entry name" value="Virulence_RhuM"/>
    <property type="match status" value="1"/>
</dbReference>
<dbReference type="PANTHER" id="PTHR35810">
    <property type="entry name" value="CYTOPLASMIC PROTEIN-RELATED"/>
    <property type="match status" value="1"/>
</dbReference>